<dbReference type="PANTHER" id="PTHR11662:SF415">
    <property type="entry name" value="AT30085P-RELATED"/>
    <property type="match status" value="1"/>
</dbReference>
<gene>
    <name evidence="8" type="ORF">OBRU01_12610</name>
</gene>
<evidence type="ECO:0000256" key="6">
    <source>
        <dbReference type="ARBA" id="ARBA00023136"/>
    </source>
</evidence>
<dbReference type="PANTHER" id="PTHR11662">
    <property type="entry name" value="SOLUTE CARRIER FAMILY 17"/>
    <property type="match status" value="1"/>
</dbReference>
<dbReference type="Gene3D" id="1.20.1250.20">
    <property type="entry name" value="MFS general substrate transporter like domains"/>
    <property type="match status" value="1"/>
</dbReference>
<dbReference type="Pfam" id="PF07690">
    <property type="entry name" value="MFS_1"/>
    <property type="match status" value="1"/>
</dbReference>
<evidence type="ECO:0000256" key="2">
    <source>
        <dbReference type="ARBA" id="ARBA00022448"/>
    </source>
</evidence>
<dbReference type="GO" id="GO:0015293">
    <property type="term" value="F:symporter activity"/>
    <property type="evidence" value="ECO:0007669"/>
    <property type="project" value="UniProtKB-KW"/>
</dbReference>
<feature type="transmembrane region" description="Helical" evidence="7">
    <location>
        <begin position="261"/>
        <end position="283"/>
    </location>
</feature>
<dbReference type="STRING" id="104452.A0A0L7L9T8"/>
<evidence type="ECO:0000256" key="1">
    <source>
        <dbReference type="ARBA" id="ARBA00004141"/>
    </source>
</evidence>
<dbReference type="SUPFAM" id="SSF103473">
    <property type="entry name" value="MFS general substrate transporter"/>
    <property type="match status" value="1"/>
</dbReference>
<keyword evidence="2" id="KW-0813">Transport</keyword>
<feature type="non-terminal residue" evidence="8">
    <location>
        <position position="289"/>
    </location>
</feature>
<feature type="transmembrane region" description="Helical" evidence="7">
    <location>
        <begin position="141"/>
        <end position="160"/>
    </location>
</feature>
<dbReference type="EMBL" id="JTDY01002049">
    <property type="protein sequence ID" value="KOB72237.1"/>
    <property type="molecule type" value="Genomic_DNA"/>
</dbReference>
<keyword evidence="6 7" id="KW-0472">Membrane</keyword>
<evidence type="ECO:0000313" key="9">
    <source>
        <dbReference type="Proteomes" id="UP000037510"/>
    </source>
</evidence>
<protein>
    <submittedName>
        <fullName evidence="8">Sodium-dependent phosphate transporter</fullName>
    </submittedName>
</protein>
<keyword evidence="3 7" id="KW-0812">Transmembrane</keyword>
<dbReference type="FunFam" id="1.20.1250.20:FF:000003">
    <property type="entry name" value="Solute carrier family 17 member 3"/>
    <property type="match status" value="1"/>
</dbReference>
<dbReference type="AlphaFoldDB" id="A0A0L7L9T8"/>
<keyword evidence="5 7" id="KW-1133">Transmembrane helix</keyword>
<dbReference type="Proteomes" id="UP000037510">
    <property type="component" value="Unassembled WGS sequence"/>
</dbReference>
<proteinExistence type="predicted"/>
<comment type="caution">
    <text evidence="8">The sequence shown here is derived from an EMBL/GenBank/DDBJ whole genome shotgun (WGS) entry which is preliminary data.</text>
</comment>
<feature type="transmembrane region" description="Helical" evidence="7">
    <location>
        <begin position="180"/>
        <end position="199"/>
    </location>
</feature>
<evidence type="ECO:0000256" key="3">
    <source>
        <dbReference type="ARBA" id="ARBA00022692"/>
    </source>
</evidence>
<organism evidence="8 9">
    <name type="scientific">Operophtera brumata</name>
    <name type="common">Winter moth</name>
    <name type="synonym">Phalaena brumata</name>
    <dbReference type="NCBI Taxonomy" id="104452"/>
    <lineage>
        <taxon>Eukaryota</taxon>
        <taxon>Metazoa</taxon>
        <taxon>Ecdysozoa</taxon>
        <taxon>Arthropoda</taxon>
        <taxon>Hexapoda</taxon>
        <taxon>Insecta</taxon>
        <taxon>Pterygota</taxon>
        <taxon>Neoptera</taxon>
        <taxon>Endopterygota</taxon>
        <taxon>Lepidoptera</taxon>
        <taxon>Glossata</taxon>
        <taxon>Ditrysia</taxon>
        <taxon>Geometroidea</taxon>
        <taxon>Geometridae</taxon>
        <taxon>Larentiinae</taxon>
        <taxon>Operophtera</taxon>
    </lineage>
</organism>
<dbReference type="InterPro" id="IPR050382">
    <property type="entry name" value="MFS_Na/Anion_cotransporter"/>
</dbReference>
<evidence type="ECO:0000256" key="5">
    <source>
        <dbReference type="ARBA" id="ARBA00022989"/>
    </source>
</evidence>
<comment type="subcellular location">
    <subcellularLocation>
        <location evidence="1">Membrane</location>
        <topology evidence="1">Multi-pass membrane protein</topology>
    </subcellularLocation>
</comment>
<sequence length="289" mass="32120">MDVVVSACDDPLVPEDDHHKSLTVTLDLESCVPLKQNHRLKYLYHSGNYDGINACLSDLNWSVVLNKESLDEALDTFYNSLYELRDKCIPQKRVLLCYSTPNLHPFISDEEKDYLNKNVTASGLHRKLDPVPFKALLRSPALWVLILAAVGHDWGYFTMITDLPKYFSDVLKFNIKETGLMSALPYIAMYICSFIFAGLCDLCVRMKWHTSSVPAVFIILASYSGCNRLEAVGLFIASMAFMGGFYSSVKINAMDIAPNYAGTCSAFVNGIAAVSGIITPYLIGLLTPD</sequence>
<dbReference type="InterPro" id="IPR011701">
    <property type="entry name" value="MFS"/>
</dbReference>
<dbReference type="GO" id="GO:0006820">
    <property type="term" value="P:monoatomic anion transport"/>
    <property type="evidence" value="ECO:0007669"/>
    <property type="project" value="TreeGrafter"/>
</dbReference>
<keyword evidence="4" id="KW-0769">Symport</keyword>
<keyword evidence="9" id="KW-1185">Reference proteome</keyword>
<feature type="transmembrane region" description="Helical" evidence="7">
    <location>
        <begin position="231"/>
        <end position="249"/>
    </location>
</feature>
<reference evidence="8 9" key="1">
    <citation type="journal article" date="2015" name="Genome Biol. Evol.">
        <title>The genome of winter moth (Operophtera brumata) provides a genomic perspective on sexual dimorphism and phenology.</title>
        <authorList>
            <person name="Derks M.F."/>
            <person name="Smit S."/>
            <person name="Salis L."/>
            <person name="Schijlen E."/>
            <person name="Bossers A."/>
            <person name="Mateman C."/>
            <person name="Pijl A.S."/>
            <person name="de Ridder D."/>
            <person name="Groenen M.A."/>
            <person name="Visser M.E."/>
            <person name="Megens H.J."/>
        </authorList>
    </citation>
    <scope>NUCLEOTIDE SEQUENCE [LARGE SCALE GENOMIC DNA]</scope>
    <source>
        <strain evidence="8">WM2013NL</strain>
        <tissue evidence="8">Head and thorax</tissue>
    </source>
</reference>
<evidence type="ECO:0000256" key="4">
    <source>
        <dbReference type="ARBA" id="ARBA00022847"/>
    </source>
</evidence>
<accession>A0A0L7L9T8</accession>
<dbReference type="GO" id="GO:0016020">
    <property type="term" value="C:membrane"/>
    <property type="evidence" value="ECO:0007669"/>
    <property type="project" value="UniProtKB-SubCell"/>
</dbReference>
<dbReference type="InterPro" id="IPR036259">
    <property type="entry name" value="MFS_trans_sf"/>
</dbReference>
<name>A0A0L7L9T8_OPEBR</name>
<evidence type="ECO:0000313" key="8">
    <source>
        <dbReference type="EMBL" id="KOB72237.1"/>
    </source>
</evidence>
<evidence type="ECO:0000256" key="7">
    <source>
        <dbReference type="SAM" id="Phobius"/>
    </source>
</evidence>